<organism evidence="4 5">
    <name type="scientific">Microbacterium hominis</name>
    <dbReference type="NCBI Taxonomy" id="162426"/>
    <lineage>
        <taxon>Bacteria</taxon>
        <taxon>Bacillati</taxon>
        <taxon>Actinomycetota</taxon>
        <taxon>Actinomycetes</taxon>
        <taxon>Micrococcales</taxon>
        <taxon>Microbacteriaceae</taxon>
        <taxon>Microbacterium</taxon>
    </lineage>
</organism>
<evidence type="ECO:0000313" key="4">
    <source>
        <dbReference type="EMBL" id="QKJ19996.1"/>
    </source>
</evidence>
<dbReference type="InterPro" id="IPR025403">
    <property type="entry name" value="TgpA-like_C"/>
</dbReference>
<proteinExistence type="predicted"/>
<gene>
    <name evidence="4" type="ORF">HQM25_11935</name>
</gene>
<dbReference type="Proteomes" id="UP000502498">
    <property type="component" value="Chromosome"/>
</dbReference>
<accession>A0A7D4QJQ0</accession>
<reference evidence="4 5" key="1">
    <citation type="submission" date="2020-05" db="EMBL/GenBank/DDBJ databases">
        <title>Strain PA2F3 complete genome.</title>
        <authorList>
            <person name="Kim Y.-S."/>
            <person name="Kim S.-J."/>
            <person name="Jung H.-k."/>
            <person name="Kim S.-E."/>
            <person name="Kim K.-H."/>
        </authorList>
    </citation>
    <scope>NUCLEOTIDE SEQUENCE [LARGE SCALE GENOMIC DNA]</scope>
    <source>
        <strain evidence="4 5">PA2F3</strain>
    </source>
</reference>
<keyword evidence="2" id="KW-0812">Transmembrane</keyword>
<feature type="region of interest" description="Disordered" evidence="1">
    <location>
        <begin position="1"/>
        <end position="23"/>
    </location>
</feature>
<evidence type="ECO:0000259" key="3">
    <source>
        <dbReference type="Pfam" id="PF13559"/>
    </source>
</evidence>
<keyword evidence="2" id="KW-0472">Membrane</keyword>
<feature type="transmembrane region" description="Helical" evidence="2">
    <location>
        <begin position="69"/>
        <end position="90"/>
    </location>
</feature>
<dbReference type="AlphaFoldDB" id="A0A7D4QJQ0"/>
<dbReference type="EMBL" id="CP054038">
    <property type="protein sequence ID" value="QKJ19996.1"/>
    <property type="molecule type" value="Genomic_DNA"/>
</dbReference>
<keyword evidence="2" id="KW-1133">Transmembrane helix</keyword>
<dbReference type="RefSeq" id="WP_172990432.1">
    <property type="nucleotide sequence ID" value="NZ_CP054038.1"/>
</dbReference>
<dbReference type="Pfam" id="PF13559">
    <property type="entry name" value="DUF4129"/>
    <property type="match status" value="1"/>
</dbReference>
<name>A0A7D4QJQ0_9MICO</name>
<feature type="domain" description="Protein-glutamine gamma-glutamyltransferase-like C-terminal" evidence="3">
    <location>
        <begin position="136"/>
        <end position="205"/>
    </location>
</feature>
<evidence type="ECO:0000313" key="5">
    <source>
        <dbReference type="Proteomes" id="UP000502498"/>
    </source>
</evidence>
<evidence type="ECO:0000256" key="2">
    <source>
        <dbReference type="SAM" id="Phobius"/>
    </source>
</evidence>
<evidence type="ECO:0000256" key="1">
    <source>
        <dbReference type="SAM" id="MobiDB-lite"/>
    </source>
</evidence>
<sequence length="221" mass="23553">MAGLLRMTSGVPPLTPDGEQGRDWAERELSDPRYEAAQPTLFDRIARAIGEFFENLFSSQLPADWGPTLALIAAVVVVAVIVAAVVVWGLPRATRRAPASLGSLFDDADERSAAELRRDAQAHAAREEWTPAIVLRFRALARAVHERGIVDTPPGTTAHGFARAAAAPFPAHAAAIEQAAGAFDDVRYLRRPGTAAAYERVAAADASVQAARPRIADEVGV</sequence>
<protein>
    <submittedName>
        <fullName evidence="4">DUF4129 domain-containing protein</fullName>
    </submittedName>
</protein>